<keyword evidence="4" id="KW-1185">Reference proteome</keyword>
<organism evidence="3 4">
    <name type="scientific">Cupriavidus malaysiensis</name>
    <dbReference type="NCBI Taxonomy" id="367825"/>
    <lineage>
        <taxon>Bacteria</taxon>
        <taxon>Pseudomonadati</taxon>
        <taxon>Pseudomonadota</taxon>
        <taxon>Betaproteobacteria</taxon>
        <taxon>Burkholderiales</taxon>
        <taxon>Burkholderiaceae</taxon>
        <taxon>Cupriavidus</taxon>
    </lineage>
</organism>
<gene>
    <name evidence="3" type="ORF">BKK80_26210</name>
</gene>
<dbReference type="EMBL" id="CP017755">
    <property type="protein sequence ID" value="AOZ09294.1"/>
    <property type="molecule type" value="Genomic_DNA"/>
</dbReference>
<dbReference type="PANTHER" id="PTHR33121:SF79">
    <property type="entry name" value="CYCLIC DI-GMP PHOSPHODIESTERASE PDED-RELATED"/>
    <property type="match status" value="1"/>
</dbReference>
<dbReference type="InterPro" id="IPR050706">
    <property type="entry name" value="Cyclic-di-GMP_PDE-like"/>
</dbReference>
<evidence type="ECO:0000313" key="3">
    <source>
        <dbReference type="EMBL" id="AOZ09294.1"/>
    </source>
</evidence>
<reference evidence="3 4" key="1">
    <citation type="submission" date="2016-10" db="EMBL/GenBank/DDBJ databases">
        <title>Complete genome sequences of three Cupriavidus strains isolated from various Malaysian environments.</title>
        <authorList>
            <person name="Abdullah A.A.-A."/>
            <person name="Shafie N.A.H."/>
            <person name="Lau N.S."/>
        </authorList>
    </citation>
    <scope>NUCLEOTIDE SEQUENCE [LARGE SCALE GENOMIC DNA]</scope>
    <source>
        <strain evidence="3 4">USMAA1020</strain>
    </source>
</reference>
<sequence length="294" mass="32012">MALDTMPRQGRNPVNTIGTPSPDPRPRSNTRPATTALAAGSQALLRDLPHAARRGELRAFFQPKLDTATGQLVGAEALARWQHPRFGLLLPDTFIPLAERSGHIESIGHWMVDEVCRQLAAWDAEGLPTPEVAVNVSLRELRNADLLPQIGHCLRRHGIGPHRLLLEFTESTAMHDPQYIADVLARLRTAGLRVALDDFGTGHSSLARLHALAAHELKLDRSFVTPLDAQEPKTCAIVAAVVALARALDMQVVAEGVETPAQLEILRKLGCRQVQGFLFSQPLPAAAFASGWLH</sequence>
<dbReference type="Proteomes" id="UP000177515">
    <property type="component" value="Chromosome 2"/>
</dbReference>
<dbReference type="InterPro" id="IPR035919">
    <property type="entry name" value="EAL_sf"/>
</dbReference>
<feature type="domain" description="EAL" evidence="2">
    <location>
        <begin position="41"/>
        <end position="294"/>
    </location>
</feature>
<dbReference type="Pfam" id="PF00563">
    <property type="entry name" value="EAL"/>
    <property type="match status" value="1"/>
</dbReference>
<dbReference type="InterPro" id="IPR001633">
    <property type="entry name" value="EAL_dom"/>
</dbReference>
<evidence type="ECO:0000313" key="4">
    <source>
        <dbReference type="Proteomes" id="UP000177515"/>
    </source>
</evidence>
<dbReference type="Gene3D" id="3.20.20.450">
    <property type="entry name" value="EAL domain"/>
    <property type="match status" value="1"/>
</dbReference>
<feature type="region of interest" description="Disordered" evidence="1">
    <location>
        <begin position="1"/>
        <end position="33"/>
    </location>
</feature>
<dbReference type="PANTHER" id="PTHR33121">
    <property type="entry name" value="CYCLIC DI-GMP PHOSPHODIESTERASE PDEF"/>
    <property type="match status" value="1"/>
</dbReference>
<dbReference type="PROSITE" id="PS50883">
    <property type="entry name" value="EAL"/>
    <property type="match status" value="1"/>
</dbReference>
<evidence type="ECO:0000256" key="1">
    <source>
        <dbReference type="SAM" id="MobiDB-lite"/>
    </source>
</evidence>
<proteinExistence type="predicted"/>
<evidence type="ECO:0000259" key="2">
    <source>
        <dbReference type="PROSITE" id="PS50883"/>
    </source>
</evidence>
<name>A0A1D9IAZ1_9BURK</name>
<dbReference type="SMART" id="SM00052">
    <property type="entry name" value="EAL"/>
    <property type="match status" value="1"/>
</dbReference>
<protein>
    <recommendedName>
        <fullName evidence="2">EAL domain-containing protein</fullName>
    </recommendedName>
</protein>
<dbReference type="CDD" id="cd01948">
    <property type="entry name" value="EAL"/>
    <property type="match status" value="1"/>
</dbReference>
<accession>A0A1D9IAZ1</accession>
<dbReference type="SUPFAM" id="SSF141868">
    <property type="entry name" value="EAL domain-like"/>
    <property type="match status" value="1"/>
</dbReference>